<dbReference type="Pfam" id="PF03932">
    <property type="entry name" value="CutC"/>
    <property type="match status" value="1"/>
</dbReference>
<dbReference type="GO" id="GO:0005507">
    <property type="term" value="F:copper ion binding"/>
    <property type="evidence" value="ECO:0007669"/>
    <property type="project" value="TreeGrafter"/>
</dbReference>
<evidence type="ECO:0000313" key="3">
    <source>
        <dbReference type="EMBL" id="TWB73283.1"/>
    </source>
</evidence>
<comment type="caution">
    <text evidence="2">Once thought to be involved in copper homeostasis, experiments in E.coli have shown this is not the case.</text>
</comment>
<evidence type="ECO:0000256" key="1">
    <source>
        <dbReference type="ARBA" id="ARBA00007768"/>
    </source>
</evidence>
<dbReference type="PANTHER" id="PTHR12598:SF0">
    <property type="entry name" value="COPPER HOMEOSTASIS PROTEIN CUTC HOMOLOG"/>
    <property type="match status" value="1"/>
</dbReference>
<dbReference type="InterPro" id="IPR005627">
    <property type="entry name" value="CutC-like"/>
</dbReference>
<dbReference type="Proteomes" id="UP000320516">
    <property type="component" value="Unassembled WGS sequence"/>
</dbReference>
<comment type="subcellular location">
    <subcellularLocation>
        <location evidence="2">Cytoplasm</location>
    </subcellularLocation>
</comment>
<dbReference type="HAMAP" id="MF_00795">
    <property type="entry name" value="CutC"/>
    <property type="match status" value="1"/>
</dbReference>
<organism evidence="3 4">
    <name type="scientific">Nitrospirillum amazonense</name>
    <dbReference type="NCBI Taxonomy" id="28077"/>
    <lineage>
        <taxon>Bacteria</taxon>
        <taxon>Pseudomonadati</taxon>
        <taxon>Pseudomonadota</taxon>
        <taxon>Alphaproteobacteria</taxon>
        <taxon>Rhodospirillales</taxon>
        <taxon>Azospirillaceae</taxon>
        <taxon>Nitrospirillum</taxon>
    </lineage>
</organism>
<keyword evidence="2" id="KW-0963">Cytoplasm</keyword>
<dbReference type="InterPro" id="IPR036822">
    <property type="entry name" value="CutC-like_dom_sf"/>
</dbReference>
<proteinExistence type="inferred from homology"/>
<accession>A0A560JQ86</accession>
<reference evidence="3 4" key="1">
    <citation type="submission" date="2019-06" db="EMBL/GenBank/DDBJ databases">
        <title>Genomic Encyclopedia of Type Strains, Phase IV (KMG-V): Genome sequencing to study the core and pangenomes of soil and plant-associated prokaryotes.</title>
        <authorList>
            <person name="Whitman W."/>
        </authorList>
    </citation>
    <scope>NUCLEOTIDE SEQUENCE [LARGE SCALE GENOMIC DNA]</scope>
    <source>
        <strain evidence="3 4">BR 12005</strain>
    </source>
</reference>
<protein>
    <recommendedName>
        <fullName evidence="2">PF03932 family protein CutC</fullName>
    </recommendedName>
</protein>
<comment type="similarity">
    <text evidence="1 2">Belongs to the CutC family.</text>
</comment>
<dbReference type="PANTHER" id="PTHR12598">
    <property type="entry name" value="COPPER HOMEOSTASIS PROTEIN CUTC"/>
    <property type="match status" value="1"/>
</dbReference>
<sequence>MEQGLRGTEGMTRAETNRVRLEVCVDSPAGVAAAIKGGADRLELCAALVVGGLTPSRGLMALAAASGRPAYAMIRPRPGDFVYGPADLDVMGDDIDTARALGLSGVVLGASLPSGELDAAALSILVDRAGGLGMTLHRAIDLTPDPIEALDIAIELGFERVLTSGCARTAVEGAETIAELVDHAQGRISIMAGSGVTPDNAVDLIRQTGVAEVHASCGMAPAVVDQHLLHFGFVQPGARETDAATVMWLAAAIRDIEADQWP</sequence>
<evidence type="ECO:0000256" key="2">
    <source>
        <dbReference type="HAMAP-Rule" id="MF_00795"/>
    </source>
</evidence>
<dbReference type="Gene3D" id="3.20.20.380">
    <property type="entry name" value="Copper homeostasis (CutC) domain"/>
    <property type="match status" value="1"/>
</dbReference>
<dbReference type="SUPFAM" id="SSF110395">
    <property type="entry name" value="CutC-like"/>
    <property type="match status" value="1"/>
</dbReference>
<gene>
    <name evidence="2" type="primary">cutC</name>
    <name evidence="3" type="ORF">FBZ87_105203</name>
</gene>
<dbReference type="GO" id="GO:0005737">
    <property type="term" value="C:cytoplasm"/>
    <property type="evidence" value="ECO:0007669"/>
    <property type="project" value="UniProtKB-SubCell"/>
</dbReference>
<dbReference type="EMBL" id="VITV01000005">
    <property type="protein sequence ID" value="TWB73283.1"/>
    <property type="molecule type" value="Genomic_DNA"/>
</dbReference>
<evidence type="ECO:0000313" key="4">
    <source>
        <dbReference type="Proteomes" id="UP000320516"/>
    </source>
</evidence>
<comment type="caution">
    <text evidence="3">The sequence shown here is derived from an EMBL/GenBank/DDBJ whole genome shotgun (WGS) entry which is preliminary data.</text>
</comment>
<name>A0A560JQ86_9PROT</name>
<dbReference type="AlphaFoldDB" id="A0A560JQ86"/>